<dbReference type="SMART" id="SM00320">
    <property type="entry name" value="WD40"/>
    <property type="match status" value="7"/>
</dbReference>
<dbReference type="PROSITE" id="PS00018">
    <property type="entry name" value="EF_HAND_1"/>
    <property type="match status" value="1"/>
</dbReference>
<evidence type="ECO:0000313" key="6">
    <source>
        <dbReference type="Proteomes" id="UP000000268"/>
    </source>
</evidence>
<feature type="repeat" description="WD" evidence="3">
    <location>
        <begin position="968"/>
        <end position="1009"/>
    </location>
</feature>
<feature type="repeat" description="WD" evidence="3">
    <location>
        <begin position="1010"/>
        <end position="1044"/>
    </location>
</feature>
<dbReference type="GO" id="GO:0006508">
    <property type="term" value="P:proteolysis"/>
    <property type="evidence" value="ECO:0007669"/>
    <property type="project" value="InterPro"/>
</dbReference>
<dbReference type="SUPFAM" id="SSF50978">
    <property type="entry name" value="WD40 repeat-like"/>
    <property type="match status" value="1"/>
</dbReference>
<dbReference type="InterPro" id="IPR029030">
    <property type="entry name" value="Caspase-like_dom_sf"/>
</dbReference>
<accession>B0C4Z9</accession>
<dbReference type="HOGENOM" id="CLU_010881_0_0_3"/>
<evidence type="ECO:0000256" key="2">
    <source>
        <dbReference type="ARBA" id="ARBA00022737"/>
    </source>
</evidence>
<proteinExistence type="predicted"/>
<feature type="repeat" description="WD" evidence="3">
    <location>
        <begin position="926"/>
        <end position="967"/>
    </location>
</feature>
<dbReference type="InterPro" id="IPR018247">
    <property type="entry name" value="EF_Hand_1_Ca_BS"/>
</dbReference>
<dbReference type="Proteomes" id="UP000000268">
    <property type="component" value="Chromosome"/>
</dbReference>
<dbReference type="InterPro" id="IPR001680">
    <property type="entry name" value="WD40_rpt"/>
</dbReference>
<evidence type="ECO:0000256" key="3">
    <source>
        <dbReference type="PROSITE-ProRule" id="PRU00221"/>
    </source>
</evidence>
<keyword evidence="1 3" id="KW-0853">WD repeat</keyword>
<dbReference type="CDD" id="cd00200">
    <property type="entry name" value="WD40"/>
    <property type="match status" value="1"/>
</dbReference>
<name>B0C4Z9_ACAM1</name>
<keyword evidence="2" id="KW-0677">Repeat</keyword>
<dbReference type="PANTHER" id="PTHR19848:SF8">
    <property type="entry name" value="F-BOX AND WD REPEAT DOMAIN CONTAINING 7"/>
    <property type="match status" value="1"/>
</dbReference>
<feature type="repeat" description="WD" evidence="3">
    <location>
        <begin position="884"/>
        <end position="925"/>
    </location>
</feature>
<keyword evidence="6" id="KW-1185">Reference proteome</keyword>
<dbReference type="PRINTS" id="PR00320">
    <property type="entry name" value="GPROTEINBRPT"/>
</dbReference>
<dbReference type="eggNOG" id="COG4249">
    <property type="taxonomic scope" value="Bacteria"/>
</dbReference>
<feature type="repeat" description="WD" evidence="3">
    <location>
        <begin position="758"/>
        <end position="799"/>
    </location>
</feature>
<dbReference type="InterPro" id="IPR020472">
    <property type="entry name" value="WD40_PAC1"/>
</dbReference>
<dbReference type="InterPro" id="IPR015943">
    <property type="entry name" value="WD40/YVTN_repeat-like_dom_sf"/>
</dbReference>
<gene>
    <name evidence="5" type="ordered locus">AM1_0022</name>
</gene>
<dbReference type="PROSITE" id="PS00678">
    <property type="entry name" value="WD_REPEATS_1"/>
    <property type="match status" value="5"/>
</dbReference>
<dbReference type="STRING" id="329726.AM1_0022"/>
<sequence>MLTLDLGQLVYTSFPDQGFQTLSSADVPEEVKQVFLTQVVYKYWNSYAPPQPGYRAAYLAQISPELTLFGWMYNQGDDDLGRSHIPYFIAYCLSGVLDNPLLDTIYACLERGPVTFIERHRVSSDLHRVVIDQIDDLQPTLPGVMIPSGTRARCRLLLNKGKLLNFSVAIPGESELANGKENDPQMPQETSADALVPDVDNQPLLSSLERLLESPRITLDSMTRVPTTKNALLIGVSHCEHGFEPLPGVQQDIAVMKQVLENPKIAAFDEVQTLLNPNPQILAESLESFCQDRDIDDLLVVYFSGHGVVLDDHGRFGLTTSMSRTNSKGKVVRSTLVSADLLQDILNDSKAERQVVVLDCCYRQTDTSANNPHLGGVNLPQYLGGLGRTIMTSATQARHAFVHKGADLSLYTFYLVEGLRTGAADQNCDGSISVEEWYAYGKRKVKQEIPAIEPQIYNVKAVQNLALAQAAIDEPQFVYRRQFEFYAGRGEVSPVNRVILDNLQSSLDLDIEMAKIIEAEVSKPGKAYQTKLQEYAMAFVEAVRQEYPVSDYLQDQFRQFQATLGLTDADTIPVESAIIRQVQVIQFPGQAPEPPRRAVPSTTWSNQTVIQPLHQALGVGQQTLKTSAQRLTSLGQNLSMTVSQSVRNARYRVNLSSVSWRQVQSVPKRVWWFAGAGAIALLLLMSVLRQQQEAQQRQKEAQQMEFWQSLAQQKRYDNCIAQTQNIPKDSRLYPSAQKLFSQCQAGINWKNAQLKTLSNAPKQAIWSVALSPDGKTLIGSGDQNDIKLWNLGKGQLIRTLSDHKDQVWTIALGPKGKILASASGDCTIKLWDVPTGKLLRTFAAHPMTVWSVAISPDGTLLVSGSEDRTLKVWNIKTGKLVRTLKGHSGQVRSVAISSNGQMIASASSDKTVKLWELKTGKLLRTFKGHTGRVISIAFGPSSQRLASASQDKTVKLWDLKSGKLNRTIQEHTKPVTAVTFSPDGNTLATGSLDRTVKLWNLSTGALRHTLTGYQGDIYSLAFAADGQSLVSSSKNSAIKVWSRD</sequence>
<dbReference type="Pfam" id="PF25173">
    <property type="entry name" value="Beta-prop_WDR3_1st"/>
    <property type="match status" value="1"/>
</dbReference>
<feature type="domain" description="Peptidase C14 caspase" evidence="4">
    <location>
        <begin position="229"/>
        <end position="447"/>
    </location>
</feature>
<dbReference type="InterPro" id="IPR019775">
    <property type="entry name" value="WD40_repeat_CS"/>
</dbReference>
<dbReference type="InterPro" id="IPR036322">
    <property type="entry name" value="WD40_repeat_dom_sf"/>
</dbReference>
<dbReference type="EMBL" id="CP000828">
    <property type="protein sequence ID" value="ABW25111.1"/>
    <property type="molecule type" value="Genomic_DNA"/>
</dbReference>
<dbReference type="RefSeq" id="WP_012160733.1">
    <property type="nucleotide sequence ID" value="NC_009925.1"/>
</dbReference>
<dbReference type="Gene3D" id="3.40.50.1460">
    <property type="match status" value="1"/>
</dbReference>
<dbReference type="AlphaFoldDB" id="B0C4Z9"/>
<dbReference type="InterPro" id="IPR011600">
    <property type="entry name" value="Pept_C14_caspase"/>
</dbReference>
<dbReference type="KEGG" id="amr:AM1_0022"/>
<protein>
    <submittedName>
        <fullName evidence="5">WD-repeat protein</fullName>
    </submittedName>
</protein>
<organism evidence="5 6">
    <name type="scientific">Acaryochloris marina (strain MBIC 11017)</name>
    <dbReference type="NCBI Taxonomy" id="329726"/>
    <lineage>
        <taxon>Bacteria</taxon>
        <taxon>Bacillati</taxon>
        <taxon>Cyanobacteriota</taxon>
        <taxon>Cyanophyceae</taxon>
        <taxon>Acaryochloridales</taxon>
        <taxon>Acaryochloridaceae</taxon>
        <taxon>Acaryochloris</taxon>
    </lineage>
</organism>
<dbReference type="Pfam" id="PF00400">
    <property type="entry name" value="WD40"/>
    <property type="match status" value="2"/>
</dbReference>
<reference evidence="5 6" key="1">
    <citation type="journal article" date="2008" name="Proc. Natl. Acad. Sci. U.S.A.">
        <title>Niche adaptation and genome expansion in the chlorophyll d-producing cyanobacterium Acaryochloris marina.</title>
        <authorList>
            <person name="Swingley W.D."/>
            <person name="Chen M."/>
            <person name="Cheung P.C."/>
            <person name="Conrad A.L."/>
            <person name="Dejesa L.C."/>
            <person name="Hao J."/>
            <person name="Honchak B.M."/>
            <person name="Karbach L.E."/>
            <person name="Kurdoglu A."/>
            <person name="Lahiri S."/>
            <person name="Mastrian S.D."/>
            <person name="Miyashita H."/>
            <person name="Page L."/>
            <person name="Ramakrishna P."/>
            <person name="Satoh S."/>
            <person name="Sattley W.M."/>
            <person name="Shimada Y."/>
            <person name="Taylor H.L."/>
            <person name="Tomo T."/>
            <person name="Tsuchiya T."/>
            <person name="Wang Z.T."/>
            <person name="Raymond J."/>
            <person name="Mimuro M."/>
            <person name="Blankenship R.E."/>
            <person name="Touchman J.W."/>
        </authorList>
    </citation>
    <scope>NUCLEOTIDE SEQUENCE [LARGE SCALE GENOMIC DNA]</scope>
    <source>
        <strain evidence="6">MBIC 11017</strain>
    </source>
</reference>
<dbReference type="PROSITE" id="PS50082">
    <property type="entry name" value="WD_REPEATS_2"/>
    <property type="match status" value="7"/>
</dbReference>
<feature type="repeat" description="WD" evidence="3">
    <location>
        <begin position="800"/>
        <end position="841"/>
    </location>
</feature>
<dbReference type="Pfam" id="PF00656">
    <property type="entry name" value="Peptidase_C14"/>
    <property type="match status" value="1"/>
</dbReference>
<dbReference type="PANTHER" id="PTHR19848">
    <property type="entry name" value="WD40 REPEAT PROTEIN"/>
    <property type="match status" value="1"/>
</dbReference>
<dbReference type="GO" id="GO:0004197">
    <property type="term" value="F:cysteine-type endopeptidase activity"/>
    <property type="evidence" value="ECO:0007669"/>
    <property type="project" value="InterPro"/>
</dbReference>
<dbReference type="eggNOG" id="COG2319">
    <property type="taxonomic scope" value="Bacteria"/>
</dbReference>
<dbReference type="SUPFAM" id="SSF52129">
    <property type="entry name" value="Caspase-like"/>
    <property type="match status" value="1"/>
</dbReference>
<feature type="repeat" description="WD" evidence="3">
    <location>
        <begin position="842"/>
        <end position="883"/>
    </location>
</feature>
<dbReference type="PROSITE" id="PS50294">
    <property type="entry name" value="WD_REPEATS_REGION"/>
    <property type="match status" value="6"/>
</dbReference>
<evidence type="ECO:0000259" key="4">
    <source>
        <dbReference type="Pfam" id="PF00656"/>
    </source>
</evidence>
<evidence type="ECO:0000256" key="1">
    <source>
        <dbReference type="ARBA" id="ARBA00022574"/>
    </source>
</evidence>
<dbReference type="OrthoDB" id="473693at2"/>
<evidence type="ECO:0000313" key="5">
    <source>
        <dbReference type="EMBL" id="ABW25111.1"/>
    </source>
</evidence>
<dbReference type="Gene3D" id="2.130.10.10">
    <property type="entry name" value="YVTN repeat-like/Quinoprotein amine dehydrogenase"/>
    <property type="match status" value="2"/>
</dbReference>